<reference evidence="2 3" key="1">
    <citation type="journal article" date="2014" name="Am. J. Bot.">
        <title>Genome assembly and annotation for red clover (Trifolium pratense; Fabaceae).</title>
        <authorList>
            <person name="Istvanek J."/>
            <person name="Jaros M."/>
            <person name="Krenek A."/>
            <person name="Repkova J."/>
        </authorList>
    </citation>
    <scope>NUCLEOTIDE SEQUENCE [LARGE SCALE GENOMIC DNA]</scope>
    <source>
        <strain evidence="3">cv. Tatra</strain>
        <tissue evidence="2">Young leaves</tissue>
    </source>
</reference>
<evidence type="ECO:0000313" key="3">
    <source>
        <dbReference type="Proteomes" id="UP000236291"/>
    </source>
</evidence>
<feature type="compositionally biased region" description="Polar residues" evidence="1">
    <location>
        <begin position="40"/>
        <end position="53"/>
    </location>
</feature>
<feature type="region of interest" description="Disordered" evidence="1">
    <location>
        <begin position="15"/>
        <end position="82"/>
    </location>
</feature>
<name>A0A2K3MC17_TRIPR</name>
<protein>
    <submittedName>
        <fullName evidence="2">Uncharacterized protein</fullName>
    </submittedName>
</protein>
<evidence type="ECO:0000256" key="1">
    <source>
        <dbReference type="SAM" id="MobiDB-lite"/>
    </source>
</evidence>
<organism evidence="2 3">
    <name type="scientific">Trifolium pratense</name>
    <name type="common">Red clover</name>
    <dbReference type="NCBI Taxonomy" id="57577"/>
    <lineage>
        <taxon>Eukaryota</taxon>
        <taxon>Viridiplantae</taxon>
        <taxon>Streptophyta</taxon>
        <taxon>Embryophyta</taxon>
        <taxon>Tracheophyta</taxon>
        <taxon>Spermatophyta</taxon>
        <taxon>Magnoliopsida</taxon>
        <taxon>eudicotyledons</taxon>
        <taxon>Gunneridae</taxon>
        <taxon>Pentapetalae</taxon>
        <taxon>rosids</taxon>
        <taxon>fabids</taxon>
        <taxon>Fabales</taxon>
        <taxon>Fabaceae</taxon>
        <taxon>Papilionoideae</taxon>
        <taxon>50 kb inversion clade</taxon>
        <taxon>NPAAA clade</taxon>
        <taxon>Hologalegina</taxon>
        <taxon>IRL clade</taxon>
        <taxon>Trifolieae</taxon>
        <taxon>Trifolium</taxon>
    </lineage>
</organism>
<dbReference type="AlphaFoldDB" id="A0A2K3MC17"/>
<reference evidence="2 3" key="2">
    <citation type="journal article" date="2017" name="Front. Plant Sci.">
        <title>Gene Classification and Mining of Molecular Markers Useful in Red Clover (Trifolium pratense) Breeding.</title>
        <authorList>
            <person name="Istvanek J."/>
            <person name="Dluhosova J."/>
            <person name="Dluhos P."/>
            <person name="Patkova L."/>
            <person name="Nedelnik J."/>
            <person name="Repkova J."/>
        </authorList>
    </citation>
    <scope>NUCLEOTIDE SEQUENCE [LARGE SCALE GENOMIC DNA]</scope>
    <source>
        <strain evidence="3">cv. Tatra</strain>
        <tissue evidence="2">Young leaves</tissue>
    </source>
</reference>
<comment type="caution">
    <text evidence="2">The sequence shown here is derived from an EMBL/GenBank/DDBJ whole genome shotgun (WGS) entry which is preliminary data.</text>
</comment>
<feature type="compositionally biased region" description="Basic and acidic residues" evidence="1">
    <location>
        <begin position="60"/>
        <end position="69"/>
    </location>
</feature>
<sequence length="82" mass="9013">MSCLVIVLKQAWFGSKKDGGEAQPHPPEVQEGQPQDEIPLSQSGPVQELSQEVPNIAETSGHRQKEKTYGLRGPVVYPSYPK</sequence>
<accession>A0A2K3MC17</accession>
<gene>
    <name evidence="2" type="ORF">L195_g044422</name>
</gene>
<evidence type="ECO:0000313" key="2">
    <source>
        <dbReference type="EMBL" id="PNX88319.1"/>
    </source>
</evidence>
<dbReference type="EMBL" id="ASHM01056216">
    <property type="protein sequence ID" value="PNX88319.1"/>
    <property type="molecule type" value="Genomic_DNA"/>
</dbReference>
<proteinExistence type="predicted"/>
<dbReference type="Proteomes" id="UP000236291">
    <property type="component" value="Unassembled WGS sequence"/>
</dbReference>